<feature type="compositionally biased region" description="Polar residues" evidence="1">
    <location>
        <begin position="1153"/>
        <end position="1169"/>
    </location>
</feature>
<dbReference type="CDD" id="cd09998">
    <property type="entry name" value="HDAC_Hos3"/>
    <property type="match status" value="1"/>
</dbReference>
<feature type="compositionally biased region" description="Basic and acidic residues" evidence="1">
    <location>
        <begin position="1037"/>
        <end position="1049"/>
    </location>
</feature>
<dbReference type="GO" id="GO:0010468">
    <property type="term" value="P:regulation of gene expression"/>
    <property type="evidence" value="ECO:0007669"/>
    <property type="project" value="UniProtKB-ARBA"/>
</dbReference>
<evidence type="ECO:0000256" key="1">
    <source>
        <dbReference type="SAM" id="MobiDB-lite"/>
    </source>
</evidence>
<dbReference type="Proteomes" id="UP001168146">
    <property type="component" value="Unassembled WGS sequence"/>
</dbReference>
<dbReference type="GO" id="GO:0141221">
    <property type="term" value="F:histone deacetylase activity, hydrolytic mechanism"/>
    <property type="evidence" value="ECO:0007669"/>
    <property type="project" value="UniProtKB-EC"/>
</dbReference>
<dbReference type="InterPro" id="IPR023801">
    <property type="entry name" value="His_deacetylse_dom"/>
</dbReference>
<feature type="compositionally biased region" description="Low complexity" evidence="1">
    <location>
        <begin position="986"/>
        <end position="996"/>
    </location>
</feature>
<dbReference type="InterPro" id="IPR037138">
    <property type="entry name" value="His_deacetylse_dom_sf"/>
</dbReference>
<feature type="region of interest" description="Disordered" evidence="1">
    <location>
        <begin position="772"/>
        <end position="824"/>
    </location>
</feature>
<feature type="region of interest" description="Disordered" evidence="1">
    <location>
        <begin position="1"/>
        <end position="57"/>
    </location>
</feature>
<feature type="compositionally biased region" description="Basic and acidic residues" evidence="1">
    <location>
        <begin position="957"/>
        <end position="985"/>
    </location>
</feature>
<dbReference type="PANTHER" id="PTHR47558">
    <property type="entry name" value="HISTONE DEACETYLASE HOS3"/>
    <property type="match status" value="1"/>
</dbReference>
<reference evidence="3" key="1">
    <citation type="submission" date="2021-12" db="EMBL/GenBank/DDBJ databases">
        <title>Black yeast isolated from Biological Soil Crust.</title>
        <authorList>
            <person name="Kurbessoian T."/>
        </authorList>
    </citation>
    <scope>NUCLEOTIDE SEQUENCE</scope>
    <source>
        <strain evidence="3">CCFEE 5208</strain>
    </source>
</reference>
<protein>
    <submittedName>
        <fullName evidence="3">Histone deacetylase</fullName>
        <ecNumber evidence="3">3.5.1.98</ecNumber>
    </submittedName>
</protein>
<evidence type="ECO:0000313" key="4">
    <source>
        <dbReference type="Proteomes" id="UP001168146"/>
    </source>
</evidence>
<evidence type="ECO:0000259" key="2">
    <source>
        <dbReference type="Pfam" id="PF00850"/>
    </source>
</evidence>
<feature type="region of interest" description="Disordered" evidence="1">
    <location>
        <begin position="85"/>
        <end position="120"/>
    </location>
</feature>
<feature type="compositionally biased region" description="Polar residues" evidence="1">
    <location>
        <begin position="85"/>
        <end position="96"/>
    </location>
</feature>
<keyword evidence="3" id="KW-0378">Hydrolase</keyword>
<dbReference type="InterPro" id="IPR023696">
    <property type="entry name" value="Ureohydrolase_dom_sf"/>
</dbReference>
<feature type="compositionally biased region" description="Low complexity" evidence="1">
    <location>
        <begin position="35"/>
        <end position="45"/>
    </location>
</feature>
<feature type="region of interest" description="Disordered" evidence="1">
    <location>
        <begin position="1239"/>
        <end position="1289"/>
    </location>
</feature>
<name>A0AAN6FTY0_9PEZI</name>
<dbReference type="Pfam" id="PF00850">
    <property type="entry name" value="Hist_deacetyl"/>
    <property type="match status" value="1"/>
</dbReference>
<feature type="compositionally biased region" description="Polar residues" evidence="1">
    <location>
        <begin position="786"/>
        <end position="795"/>
    </location>
</feature>
<comment type="caution">
    <text evidence="3">The sequence shown here is derived from an EMBL/GenBank/DDBJ whole genome shotgun (WGS) entry which is preliminary data.</text>
</comment>
<gene>
    <name evidence="3" type="primary">HOS3_2</name>
    <name evidence="3" type="ORF">LTR82_004585</name>
</gene>
<proteinExistence type="predicted"/>
<feature type="region of interest" description="Disordered" evidence="1">
    <location>
        <begin position="957"/>
        <end position="1078"/>
    </location>
</feature>
<evidence type="ECO:0000313" key="3">
    <source>
        <dbReference type="EMBL" id="KAK0324149.1"/>
    </source>
</evidence>
<feature type="domain" description="Histone deacetylase" evidence="2">
    <location>
        <begin position="253"/>
        <end position="587"/>
    </location>
</feature>
<dbReference type="PANTHER" id="PTHR47558:SF1">
    <property type="entry name" value="HISTONE DEACETYLASE HOS3"/>
    <property type="match status" value="1"/>
</dbReference>
<dbReference type="InterPro" id="IPR000286">
    <property type="entry name" value="HDACs"/>
</dbReference>
<dbReference type="EC" id="3.5.1.98" evidence="3"/>
<organism evidence="3 4">
    <name type="scientific">Friedmanniomyces endolithicus</name>
    <dbReference type="NCBI Taxonomy" id="329885"/>
    <lineage>
        <taxon>Eukaryota</taxon>
        <taxon>Fungi</taxon>
        <taxon>Dikarya</taxon>
        <taxon>Ascomycota</taxon>
        <taxon>Pezizomycotina</taxon>
        <taxon>Dothideomycetes</taxon>
        <taxon>Dothideomycetidae</taxon>
        <taxon>Mycosphaerellales</taxon>
        <taxon>Teratosphaeriaceae</taxon>
        <taxon>Friedmanniomyces</taxon>
    </lineage>
</organism>
<dbReference type="Gene3D" id="3.40.800.20">
    <property type="entry name" value="Histone deacetylase domain"/>
    <property type="match status" value="1"/>
</dbReference>
<dbReference type="SUPFAM" id="SSF52768">
    <property type="entry name" value="Arginase/deacetylase"/>
    <property type="match status" value="1"/>
</dbReference>
<dbReference type="EMBL" id="JASUXU010000010">
    <property type="protein sequence ID" value="KAK0324149.1"/>
    <property type="molecule type" value="Genomic_DNA"/>
</dbReference>
<dbReference type="InterPro" id="IPR053244">
    <property type="entry name" value="HDAC_HD_type_1"/>
</dbReference>
<dbReference type="GO" id="GO:0005634">
    <property type="term" value="C:nucleus"/>
    <property type="evidence" value="ECO:0007669"/>
    <property type="project" value="TreeGrafter"/>
</dbReference>
<accession>A0AAN6FTY0</accession>
<sequence>METQMAMSPAEQHRQGLHVAPPAKGDISNPPTQMSIPSTTSSPLSSAPPTPGLPTLRQLSHMATSPLPQPADSPKQPFLRRTSSAMSLGARSTSSPKLMRKGSRQSLSTQAEEAEARPTPKRSISNLIANLREAQVTMESIEGPLQLTAAQIAMLHFTKALAADSDSSESAETVVILHDACYGHRYSRLKTTKSTLSMIVERPERIHASVLGASAAYVRLGGHYAGASNSPHPERNPTAGPPFKIRRTARSIDITSSYVTNVHGTPWMSELRTMCHAAVDRLAAGTKELGRASTPTEPEKRKLHGGDLYLAPESLDAFQGALGGVADAVDAVFDPRTPTNRAFVAIRPPGHHCSADYPSGFCWVNNVHVGIEYAAQTYGLTHAAILDFDLHHGDGSQAITWERNSRNNQKRQNAKPNSKLKLSPDIGYFSLHDINSYPCEMGDDEKVQAASICVDDAHGQSIWNVHLESWKDEVEFWELYERRYRILLDKARAFLRHHTARLKAEGKVSPRAAIFISAGFDASEWESAGMQRHKVNVPTEFYARFTRDVVRMAREAGSGCDGKVISVLEGGYSDRALCSGVLSHLSGLCAEPPGLRKEEEPIPQVPLDKLMNGLRINGKSSSPQLSYDKSWWSADNLNALEMKINPLQPPQVKRVRTGLQPTYATPTESFAYKVVDPNKFARSVSGTMRDIPLPPRPRTPALPEVDWVVATQELSKLLIPVDRQTLSCTPEELGGTRTKKDRQSAMPVLTTTEDAIQPRQLRDRKAIKLPAAYAESTHSDEAESLRSVSRSSNGHGDNRRQTMHVVPSATTAPREQFQRRASRRLSAGSAFGSLDGMMDSEAPPVPALPTAPPPALTTYGYMKSPPIPIPAAGTGIQIKKMRAPTSKSRKAPDPTTASVPTLPVRAEDLSAASIAAPRTNDVQIPMVPADAPTAPRSVTEVDKLTAGLNRISLKLGSREESERKAKERDAAERRARGLKGAETRRVNAAARKAAVAGSGNKRGDGVTQPAAKVETAQSESGETAEGPAMADVPYAETVERGATGDRHINTDTVPGAPEETASLPDTHMESERPVVENVALDTEQRTASDRFPFAANSLLLPEQLGTEQAASAPVANGNISTLPMSGQFAEQRPAAPAAPDSAARQLIRENSDTHIQAPQPKGNNSSTPLRSPLEKKSRPLPSFSSTGPIPFASQAAFPYSPTSKGKTKPDHSNPGSPLLPTSLPRRQGLKDSIGRKIDMRNISGHGNGVSRSMHDEGLAEDEIAQGPTPGEEKDIWEVPETPVRAGLGM</sequence>
<dbReference type="PRINTS" id="PR01270">
    <property type="entry name" value="HDASUPER"/>
</dbReference>
<dbReference type="FunFam" id="3.40.800.20:FF:000011">
    <property type="entry name" value="Histone deacetylase HOS3"/>
    <property type="match status" value="1"/>
</dbReference>
<feature type="region of interest" description="Disordered" evidence="1">
    <location>
        <begin position="1153"/>
        <end position="1227"/>
    </location>
</feature>